<feature type="compositionally biased region" description="Basic and acidic residues" evidence="3">
    <location>
        <begin position="1"/>
        <end position="24"/>
    </location>
</feature>
<dbReference type="InterPro" id="IPR023780">
    <property type="entry name" value="Chromo_domain"/>
</dbReference>
<feature type="compositionally biased region" description="Polar residues" evidence="3">
    <location>
        <begin position="79"/>
        <end position="96"/>
    </location>
</feature>
<dbReference type="Proteomes" id="UP000078561">
    <property type="component" value="Unassembled WGS sequence"/>
</dbReference>
<dbReference type="Pfam" id="PF00385">
    <property type="entry name" value="Chromo"/>
    <property type="match status" value="1"/>
</dbReference>
<dbReference type="OrthoDB" id="433924at2759"/>
<dbReference type="InParanoid" id="A0A168NQ76"/>
<comment type="subcellular location">
    <subcellularLocation>
        <location evidence="1">Nucleus</location>
    </subcellularLocation>
</comment>
<dbReference type="Gene3D" id="2.40.50.40">
    <property type="match status" value="1"/>
</dbReference>
<dbReference type="InterPro" id="IPR000953">
    <property type="entry name" value="Chromo/chromo_shadow_dom"/>
</dbReference>
<dbReference type="InterPro" id="IPR051219">
    <property type="entry name" value="Heterochromatin_chromo-domain"/>
</dbReference>
<protein>
    <recommendedName>
        <fullName evidence="4">Chromo domain-containing protein</fullName>
    </recommendedName>
</protein>
<feature type="region of interest" description="Disordered" evidence="3">
    <location>
        <begin position="1"/>
        <end position="25"/>
    </location>
</feature>
<dbReference type="GO" id="GO:0005634">
    <property type="term" value="C:nucleus"/>
    <property type="evidence" value="ECO:0007669"/>
    <property type="project" value="UniProtKB-SubCell"/>
</dbReference>
<evidence type="ECO:0000256" key="1">
    <source>
        <dbReference type="ARBA" id="ARBA00004123"/>
    </source>
</evidence>
<proteinExistence type="predicted"/>
<reference evidence="5" key="1">
    <citation type="submission" date="2016-04" db="EMBL/GenBank/DDBJ databases">
        <authorList>
            <person name="Evans L.H."/>
            <person name="Alamgir A."/>
            <person name="Owens N."/>
            <person name="Weber N.D."/>
            <person name="Virtaneva K."/>
            <person name="Barbian K."/>
            <person name="Babar A."/>
            <person name="Rosenke K."/>
        </authorList>
    </citation>
    <scope>NUCLEOTIDE SEQUENCE [LARGE SCALE GENOMIC DNA]</scope>
    <source>
        <strain evidence="5">CBS 101.48</strain>
    </source>
</reference>
<dbReference type="InterPro" id="IPR016197">
    <property type="entry name" value="Chromo-like_dom_sf"/>
</dbReference>
<name>A0A168NQ76_ABSGL</name>
<organism evidence="5">
    <name type="scientific">Absidia glauca</name>
    <name type="common">Pin mould</name>
    <dbReference type="NCBI Taxonomy" id="4829"/>
    <lineage>
        <taxon>Eukaryota</taxon>
        <taxon>Fungi</taxon>
        <taxon>Fungi incertae sedis</taxon>
        <taxon>Mucoromycota</taxon>
        <taxon>Mucoromycotina</taxon>
        <taxon>Mucoromycetes</taxon>
        <taxon>Mucorales</taxon>
        <taxon>Cunninghamellaceae</taxon>
        <taxon>Absidia</taxon>
    </lineage>
</organism>
<dbReference type="CDD" id="cd00024">
    <property type="entry name" value="CD_CSD"/>
    <property type="match status" value="1"/>
</dbReference>
<feature type="domain" description="Chromo" evidence="4">
    <location>
        <begin position="9"/>
        <end position="68"/>
    </location>
</feature>
<evidence type="ECO:0000256" key="3">
    <source>
        <dbReference type="SAM" id="MobiDB-lite"/>
    </source>
</evidence>
<keyword evidence="2" id="KW-0539">Nucleus</keyword>
<evidence type="ECO:0000259" key="4">
    <source>
        <dbReference type="PROSITE" id="PS50013"/>
    </source>
</evidence>
<evidence type="ECO:0000256" key="2">
    <source>
        <dbReference type="ARBA" id="ARBA00023242"/>
    </source>
</evidence>
<evidence type="ECO:0000313" key="6">
    <source>
        <dbReference type="Proteomes" id="UP000078561"/>
    </source>
</evidence>
<gene>
    <name evidence="5" type="primary">ABSGL_06720.1 scaffold 8661</name>
</gene>
<feature type="region of interest" description="Disordered" evidence="3">
    <location>
        <begin position="61"/>
        <end position="136"/>
    </location>
</feature>
<dbReference type="PANTHER" id="PTHR22812">
    <property type="entry name" value="CHROMOBOX PROTEIN"/>
    <property type="match status" value="1"/>
</dbReference>
<dbReference type="SUPFAM" id="SSF54160">
    <property type="entry name" value="Chromo domain-like"/>
    <property type="match status" value="1"/>
</dbReference>
<dbReference type="AlphaFoldDB" id="A0A168NQ76"/>
<dbReference type="PROSITE" id="PS50013">
    <property type="entry name" value="CHROMO_2"/>
    <property type="match status" value="1"/>
</dbReference>
<accession>A0A168NQ76</accession>
<dbReference type="EMBL" id="LT553497">
    <property type="protein sequence ID" value="SAM00984.1"/>
    <property type="molecule type" value="Genomic_DNA"/>
</dbReference>
<evidence type="ECO:0000313" key="5">
    <source>
        <dbReference type="EMBL" id="SAM00984.1"/>
    </source>
</evidence>
<dbReference type="SMART" id="SM00298">
    <property type="entry name" value="CHROMO"/>
    <property type="match status" value="1"/>
</dbReference>
<keyword evidence="6" id="KW-1185">Reference proteome</keyword>
<sequence>MSRKKEQVYEVEAVEDHRQGKDGQRQYLIKWKGYDRKENTWQSQDEMDAPDVIAEYWAKRKYTKQQHGDERSSKRQKQLAKSQDGASATTTKNGKTAHTKPAVKGSLAKRVTGKRGNSNKTAAALPPSPSTPKVNSRITFRGKRMKIADDSSSERNWKKDVVKIVKAKFLKDSGSAPIFVVVQWYVRIRFSLYQPVNPKLFSLLS</sequence>
<dbReference type="STRING" id="4829.A0A168NQ76"/>